<proteinExistence type="predicted"/>
<keyword evidence="1" id="KW-0472">Membrane</keyword>
<dbReference type="EMBL" id="JAAARO010000007">
    <property type="protein sequence ID" value="KAF5745124.1"/>
    <property type="molecule type" value="Genomic_DNA"/>
</dbReference>
<keyword evidence="1" id="KW-1133">Transmembrane helix</keyword>
<feature type="transmembrane region" description="Helical" evidence="1">
    <location>
        <begin position="86"/>
        <end position="111"/>
    </location>
</feature>
<dbReference type="InParanoid" id="A0A7J7DFT3"/>
<accession>A0A7J7DFT3</accession>
<protein>
    <recommendedName>
        <fullName evidence="4">Polyadenylate-binding protein 1-B-binding protein</fullName>
    </recommendedName>
</protein>
<feature type="transmembrane region" description="Helical" evidence="1">
    <location>
        <begin position="166"/>
        <end position="198"/>
    </location>
</feature>
<organism evidence="2 3">
    <name type="scientific">Tripterygium wilfordii</name>
    <name type="common">Thunder God vine</name>
    <dbReference type="NCBI Taxonomy" id="458696"/>
    <lineage>
        <taxon>Eukaryota</taxon>
        <taxon>Viridiplantae</taxon>
        <taxon>Streptophyta</taxon>
        <taxon>Embryophyta</taxon>
        <taxon>Tracheophyta</taxon>
        <taxon>Spermatophyta</taxon>
        <taxon>Magnoliopsida</taxon>
        <taxon>eudicotyledons</taxon>
        <taxon>Gunneridae</taxon>
        <taxon>Pentapetalae</taxon>
        <taxon>rosids</taxon>
        <taxon>fabids</taxon>
        <taxon>Celastrales</taxon>
        <taxon>Celastraceae</taxon>
        <taxon>Tripterygium</taxon>
    </lineage>
</organism>
<gene>
    <name evidence="2" type="ORF">HS088_TW07G00705</name>
</gene>
<dbReference type="PANTHER" id="PTHR33133">
    <property type="entry name" value="OS08G0107100 PROTEIN-RELATED"/>
    <property type="match status" value="1"/>
</dbReference>
<keyword evidence="3" id="KW-1185">Reference proteome</keyword>
<dbReference type="Proteomes" id="UP000593562">
    <property type="component" value="Unassembled WGS sequence"/>
</dbReference>
<feature type="transmembrane region" description="Helical" evidence="1">
    <location>
        <begin position="132"/>
        <end position="160"/>
    </location>
</feature>
<feature type="transmembrane region" description="Helical" evidence="1">
    <location>
        <begin position="219"/>
        <end position="239"/>
    </location>
</feature>
<feature type="transmembrane region" description="Helical" evidence="1">
    <location>
        <begin position="251"/>
        <end position="270"/>
    </location>
</feature>
<dbReference type="AlphaFoldDB" id="A0A7J7DFT3"/>
<evidence type="ECO:0000313" key="3">
    <source>
        <dbReference type="Proteomes" id="UP000593562"/>
    </source>
</evidence>
<dbReference type="OrthoDB" id="1908649at2759"/>
<comment type="caution">
    <text evidence="2">The sequence shown here is derived from an EMBL/GenBank/DDBJ whole genome shotgun (WGS) entry which is preliminary data.</text>
</comment>
<dbReference type="PANTHER" id="PTHR33133:SF5">
    <property type="entry name" value="OS08G0107100 PROTEIN"/>
    <property type="match status" value="1"/>
</dbReference>
<evidence type="ECO:0000256" key="1">
    <source>
        <dbReference type="SAM" id="Phobius"/>
    </source>
</evidence>
<sequence length="322" mass="36464">MDREQQELQFLGFFGIFRYSFKTVFSWRKIFSQITLTLILPLSFVFLFQFQVSQLLFDKAIRDQNTRNRLSHKVSADWARFVLFKAAYFTVFLILSLLSTAAVVYTIACIYTAKQITFKKVMSVVPRVWKRLFVTFICSFAVALVYNVVAIGVLVLWAVVVGFSSIGIAIGIVLLILYIAGLLYITIVWNIASVVSVLEDIYGWKAMVKSRCLIKGKMGVSVGLFVVIGFCFGAIEAVFETFVVEGFGSSLAIRVVIGIICFLLLLKVMLFELVMQTVLYFVCKSYHHESIDRSALSGHLETFTGNYFPLRAKNVQLEESHV</sequence>
<reference evidence="2 3" key="1">
    <citation type="journal article" date="2020" name="Nat. Commun.">
        <title>Genome of Tripterygium wilfordii and identification of cytochrome P450 involved in triptolide biosynthesis.</title>
        <authorList>
            <person name="Tu L."/>
            <person name="Su P."/>
            <person name="Zhang Z."/>
            <person name="Gao L."/>
            <person name="Wang J."/>
            <person name="Hu T."/>
            <person name="Zhou J."/>
            <person name="Zhang Y."/>
            <person name="Zhao Y."/>
            <person name="Liu Y."/>
            <person name="Song Y."/>
            <person name="Tong Y."/>
            <person name="Lu Y."/>
            <person name="Yang J."/>
            <person name="Xu C."/>
            <person name="Jia M."/>
            <person name="Peters R.J."/>
            <person name="Huang L."/>
            <person name="Gao W."/>
        </authorList>
    </citation>
    <scope>NUCLEOTIDE SEQUENCE [LARGE SCALE GENOMIC DNA]</scope>
    <source>
        <strain evidence="3">cv. XIE 37</strain>
        <tissue evidence="2">Leaf</tissue>
    </source>
</reference>
<feature type="transmembrane region" description="Helical" evidence="1">
    <location>
        <begin position="30"/>
        <end position="50"/>
    </location>
</feature>
<evidence type="ECO:0000313" key="2">
    <source>
        <dbReference type="EMBL" id="KAF5745124.1"/>
    </source>
</evidence>
<keyword evidence="1" id="KW-0812">Transmembrane</keyword>
<name>A0A7J7DFT3_TRIWF</name>
<evidence type="ECO:0008006" key="4">
    <source>
        <dbReference type="Google" id="ProtNLM"/>
    </source>
</evidence>